<evidence type="ECO:0000256" key="1">
    <source>
        <dbReference type="SAM" id="MobiDB-lite"/>
    </source>
</evidence>
<reference evidence="2" key="1">
    <citation type="submission" date="2021-06" db="EMBL/GenBank/DDBJ databases">
        <authorList>
            <person name="Kallberg Y."/>
            <person name="Tangrot J."/>
            <person name="Rosling A."/>
        </authorList>
    </citation>
    <scope>NUCLEOTIDE SEQUENCE</scope>
    <source>
        <strain evidence="2">AZ414A</strain>
    </source>
</reference>
<dbReference type="OrthoDB" id="2488951at2759"/>
<feature type="non-terminal residue" evidence="2">
    <location>
        <position position="142"/>
    </location>
</feature>
<evidence type="ECO:0000313" key="2">
    <source>
        <dbReference type="EMBL" id="CAG8580101.1"/>
    </source>
</evidence>
<dbReference type="AlphaFoldDB" id="A0A9N9BW95"/>
<protein>
    <submittedName>
        <fullName evidence="2">5785_t:CDS:1</fullName>
    </submittedName>
</protein>
<name>A0A9N9BW95_9GLOM</name>
<keyword evidence="3" id="KW-1185">Reference proteome</keyword>
<feature type="region of interest" description="Disordered" evidence="1">
    <location>
        <begin position="114"/>
        <end position="142"/>
    </location>
</feature>
<feature type="compositionally biased region" description="Acidic residues" evidence="1">
    <location>
        <begin position="120"/>
        <end position="130"/>
    </location>
</feature>
<accession>A0A9N9BW95</accession>
<evidence type="ECO:0000313" key="3">
    <source>
        <dbReference type="Proteomes" id="UP000789706"/>
    </source>
</evidence>
<gene>
    <name evidence="2" type="ORF">DEBURN_LOCUS8531</name>
</gene>
<dbReference type="EMBL" id="CAJVPK010001277">
    <property type="protein sequence ID" value="CAG8580101.1"/>
    <property type="molecule type" value="Genomic_DNA"/>
</dbReference>
<sequence>MNVISWQINQFKQQQQQPLYPQQLQPIQYPEQPKIPQQNVENDSPDNFLDMSKYQQEIETAVGTNHKNSLIMLAAVATEIPQQQNVVNYWVLAASAEPIVISPNVTSELRRWDRKRRIEDLEEDDNESEDVNPRRYKRSKMS</sequence>
<dbReference type="Proteomes" id="UP000789706">
    <property type="component" value="Unassembled WGS sequence"/>
</dbReference>
<comment type="caution">
    <text evidence="2">The sequence shown here is derived from an EMBL/GenBank/DDBJ whole genome shotgun (WGS) entry which is preliminary data.</text>
</comment>
<proteinExistence type="predicted"/>
<organism evidence="2 3">
    <name type="scientific">Diversispora eburnea</name>
    <dbReference type="NCBI Taxonomy" id="1213867"/>
    <lineage>
        <taxon>Eukaryota</taxon>
        <taxon>Fungi</taxon>
        <taxon>Fungi incertae sedis</taxon>
        <taxon>Mucoromycota</taxon>
        <taxon>Glomeromycotina</taxon>
        <taxon>Glomeromycetes</taxon>
        <taxon>Diversisporales</taxon>
        <taxon>Diversisporaceae</taxon>
        <taxon>Diversispora</taxon>
    </lineage>
</organism>